<dbReference type="EMBL" id="JAIWYP010000005">
    <property type="protein sequence ID" value="KAH3820568.1"/>
    <property type="molecule type" value="Genomic_DNA"/>
</dbReference>
<feature type="binding site" evidence="3">
    <location>
        <position position="166"/>
    </location>
    <ligand>
        <name>Zn(2+)</name>
        <dbReference type="ChEBI" id="CHEBI:29105"/>
    </ligand>
</feature>
<dbReference type="Pfam" id="PF02146">
    <property type="entry name" value="SIR2"/>
    <property type="match status" value="1"/>
</dbReference>
<protein>
    <recommendedName>
        <fullName evidence="4">Deacetylase sirtuin-type domain-containing protein</fullName>
    </recommendedName>
</protein>
<keyword evidence="3" id="KW-0862">Zinc</keyword>
<dbReference type="PANTHER" id="PTHR11085:SF10">
    <property type="entry name" value="NAD-DEPENDENT PROTEIN DEACYLASE SIRTUIN-5, MITOCHONDRIAL-RELATED"/>
    <property type="match status" value="1"/>
</dbReference>
<feature type="active site" description="Proton acceptor" evidence="3">
    <location>
        <position position="60"/>
    </location>
</feature>
<dbReference type="Proteomes" id="UP000828390">
    <property type="component" value="Unassembled WGS sequence"/>
</dbReference>
<evidence type="ECO:0000313" key="6">
    <source>
        <dbReference type="Proteomes" id="UP000828390"/>
    </source>
</evidence>
<proteinExistence type="predicted"/>
<reference evidence="5" key="1">
    <citation type="journal article" date="2019" name="bioRxiv">
        <title>The Genome of the Zebra Mussel, Dreissena polymorpha: A Resource for Invasive Species Research.</title>
        <authorList>
            <person name="McCartney M.A."/>
            <person name="Auch B."/>
            <person name="Kono T."/>
            <person name="Mallez S."/>
            <person name="Zhang Y."/>
            <person name="Obille A."/>
            <person name="Becker A."/>
            <person name="Abrahante J.E."/>
            <person name="Garbe J."/>
            <person name="Badalamenti J.P."/>
            <person name="Herman A."/>
            <person name="Mangelson H."/>
            <person name="Liachko I."/>
            <person name="Sullivan S."/>
            <person name="Sone E.D."/>
            <person name="Koren S."/>
            <person name="Silverstein K.A.T."/>
            <person name="Beckman K.B."/>
            <person name="Gohl D.M."/>
        </authorList>
    </citation>
    <scope>NUCLEOTIDE SEQUENCE</scope>
    <source>
        <strain evidence="5">Duluth1</strain>
        <tissue evidence="5">Whole animal</tissue>
    </source>
</reference>
<accession>A0A9D4GPF2</accession>
<dbReference type="AlphaFoldDB" id="A0A9D4GPF2"/>
<dbReference type="InterPro" id="IPR029035">
    <property type="entry name" value="DHS-like_NAD/FAD-binding_dom"/>
</dbReference>
<evidence type="ECO:0000256" key="2">
    <source>
        <dbReference type="ARBA" id="ARBA00023027"/>
    </source>
</evidence>
<dbReference type="InterPro" id="IPR003000">
    <property type="entry name" value="Sirtuin"/>
</dbReference>
<name>A0A9D4GPF2_DREPO</name>
<dbReference type="InterPro" id="IPR026590">
    <property type="entry name" value="Ssirtuin_cat_dom"/>
</dbReference>
<dbReference type="Gene3D" id="3.40.50.1220">
    <property type="entry name" value="TPP-binding domain"/>
    <property type="match status" value="1"/>
</dbReference>
<evidence type="ECO:0000259" key="4">
    <source>
        <dbReference type="PROSITE" id="PS50305"/>
    </source>
</evidence>
<feature type="domain" description="Deacetylase sirtuin-type" evidence="4">
    <location>
        <begin position="1"/>
        <end position="226"/>
    </location>
</feature>
<dbReference type="PANTHER" id="PTHR11085">
    <property type="entry name" value="NAD-DEPENDENT PROTEIN DEACYLASE SIRTUIN-5, MITOCHONDRIAL-RELATED"/>
    <property type="match status" value="1"/>
</dbReference>
<feature type="binding site" evidence="3">
    <location>
        <position position="71"/>
    </location>
    <ligand>
        <name>Zn(2+)</name>
        <dbReference type="ChEBI" id="CHEBI:29105"/>
    </ligand>
</feature>
<dbReference type="GO" id="GO:0017136">
    <property type="term" value="F:histone deacetylase activity, NAD-dependent"/>
    <property type="evidence" value="ECO:0007669"/>
    <property type="project" value="TreeGrafter"/>
</dbReference>
<dbReference type="GO" id="GO:0070403">
    <property type="term" value="F:NAD+ binding"/>
    <property type="evidence" value="ECO:0007669"/>
    <property type="project" value="InterPro"/>
</dbReference>
<comment type="caution">
    <text evidence="5">The sequence shown here is derived from an EMBL/GenBank/DDBJ whole genome shotgun (WGS) entry which is preliminary data.</text>
</comment>
<feature type="binding site" evidence="3">
    <location>
        <position position="68"/>
    </location>
    <ligand>
        <name>Zn(2+)</name>
        <dbReference type="ChEBI" id="CHEBI:29105"/>
    </ligand>
</feature>
<dbReference type="PROSITE" id="PS50305">
    <property type="entry name" value="SIRTUIN"/>
    <property type="match status" value="1"/>
</dbReference>
<evidence type="ECO:0000256" key="1">
    <source>
        <dbReference type="ARBA" id="ARBA00022679"/>
    </source>
</evidence>
<keyword evidence="3" id="KW-0479">Metal-binding</keyword>
<dbReference type="GO" id="GO:0046872">
    <property type="term" value="F:metal ion binding"/>
    <property type="evidence" value="ECO:0007669"/>
    <property type="project" value="UniProtKB-KW"/>
</dbReference>
<keyword evidence="2" id="KW-0520">NAD</keyword>
<dbReference type="SUPFAM" id="SSF52467">
    <property type="entry name" value="DHS-like NAD/FAD-binding domain"/>
    <property type="match status" value="1"/>
</dbReference>
<organism evidence="5 6">
    <name type="scientific">Dreissena polymorpha</name>
    <name type="common">Zebra mussel</name>
    <name type="synonym">Mytilus polymorpha</name>
    <dbReference type="NCBI Taxonomy" id="45954"/>
    <lineage>
        <taxon>Eukaryota</taxon>
        <taxon>Metazoa</taxon>
        <taxon>Spiralia</taxon>
        <taxon>Lophotrochozoa</taxon>
        <taxon>Mollusca</taxon>
        <taxon>Bivalvia</taxon>
        <taxon>Autobranchia</taxon>
        <taxon>Heteroconchia</taxon>
        <taxon>Euheterodonta</taxon>
        <taxon>Imparidentia</taxon>
        <taxon>Neoheterodontei</taxon>
        <taxon>Myida</taxon>
        <taxon>Dreissenoidea</taxon>
        <taxon>Dreissenidae</taxon>
        <taxon>Dreissena</taxon>
    </lineage>
</organism>
<dbReference type="InterPro" id="IPR050134">
    <property type="entry name" value="NAD-dep_sirtuin_deacylases"/>
</dbReference>
<evidence type="ECO:0000256" key="3">
    <source>
        <dbReference type="PROSITE-ProRule" id="PRU00236"/>
    </source>
</evidence>
<gene>
    <name evidence="5" type="ORF">DPMN_122312</name>
</gene>
<evidence type="ECO:0000313" key="5">
    <source>
        <dbReference type="EMBL" id="KAH3820568.1"/>
    </source>
</evidence>
<sequence length="226" mass="25845">MLNEDIQRYHMAGPSFFFVPNKSHVALAEWERKGKVHWLVTQNVDALHYKAGSKKVTELHGSAHRVMCLECEHKMTRPEMQVLNDSYNPNWSAQSDEIAPDADVQLSQEQINGFKIFFSPHTSKSSQHICAIWLSVNETLNPDTESVDIQSVLKLFAIQKCLPFSCGGPLKPEITFFGDNVMKPIVECVHEKVKERQFAVYWNIIAGSVSTVEKRFELRHMKTNKV</sequence>
<dbReference type="GO" id="GO:0005759">
    <property type="term" value="C:mitochondrial matrix"/>
    <property type="evidence" value="ECO:0007669"/>
    <property type="project" value="TreeGrafter"/>
</dbReference>
<reference evidence="5" key="2">
    <citation type="submission" date="2020-11" db="EMBL/GenBank/DDBJ databases">
        <authorList>
            <person name="McCartney M.A."/>
            <person name="Auch B."/>
            <person name="Kono T."/>
            <person name="Mallez S."/>
            <person name="Becker A."/>
            <person name="Gohl D.M."/>
            <person name="Silverstein K.A.T."/>
            <person name="Koren S."/>
            <person name="Bechman K.B."/>
            <person name="Herman A."/>
            <person name="Abrahante J.E."/>
            <person name="Garbe J."/>
        </authorList>
    </citation>
    <scope>NUCLEOTIDE SEQUENCE</scope>
    <source>
        <strain evidence="5">Duluth1</strain>
        <tissue evidence="5">Whole animal</tissue>
    </source>
</reference>
<feature type="binding site" evidence="3">
    <location>
        <position position="161"/>
    </location>
    <ligand>
        <name>Zn(2+)</name>
        <dbReference type="ChEBI" id="CHEBI:29105"/>
    </ligand>
</feature>
<keyword evidence="1" id="KW-0808">Transferase</keyword>
<keyword evidence="6" id="KW-1185">Reference proteome</keyword>